<feature type="region of interest" description="Disordered" evidence="1">
    <location>
        <begin position="182"/>
        <end position="226"/>
    </location>
</feature>
<evidence type="ECO:0000256" key="1">
    <source>
        <dbReference type="SAM" id="MobiDB-lite"/>
    </source>
</evidence>
<evidence type="ECO:0000313" key="3">
    <source>
        <dbReference type="Proteomes" id="UP000494106"/>
    </source>
</evidence>
<dbReference type="Proteomes" id="UP000494106">
    <property type="component" value="Unassembled WGS sequence"/>
</dbReference>
<gene>
    <name evidence="2" type="ORF">APLA_LOCUS2703</name>
</gene>
<comment type="caution">
    <text evidence="2">The sequence shown here is derived from an EMBL/GenBank/DDBJ whole genome shotgun (WGS) entry which is preliminary data.</text>
</comment>
<accession>A0A8S0Z0W8</accession>
<reference evidence="2 3" key="1">
    <citation type="submission" date="2020-04" db="EMBL/GenBank/DDBJ databases">
        <authorList>
            <person name="Wallbank WR R."/>
            <person name="Pardo Diaz C."/>
            <person name="Kozak K."/>
            <person name="Martin S."/>
            <person name="Jiggins C."/>
            <person name="Moest M."/>
            <person name="Warren A I."/>
            <person name="Byers J.R.P. K."/>
            <person name="Montejo-Kovacevich G."/>
            <person name="Yen C E."/>
        </authorList>
    </citation>
    <scope>NUCLEOTIDE SEQUENCE [LARGE SCALE GENOMIC DNA]</scope>
</reference>
<sequence length="226" mass="25623">MTAVKKAMAMRQLDSMFGNMNLDEEGRHSPIVSSVVEHDPRCEVHGRCSTPYRSSLYLHSRESTPGYYRDSISPTNGLIIRRRDSLGLSGSPARELEHPSTFPSILRRERHSPSMTPPRRDTPSPTHRLQNHNKRHSMGSFPNLSKNNIINYNRRDSISSNGVREMKRDYVGSTLTLSRKSSINTTKSSTDSLDGYHSTWDSDRTNSVSSLVHDDRFSNGDNKVIY</sequence>
<organism evidence="2 3">
    <name type="scientific">Arctia plantaginis</name>
    <name type="common">Wood tiger moth</name>
    <name type="synonym">Phalaena plantaginis</name>
    <dbReference type="NCBI Taxonomy" id="874455"/>
    <lineage>
        <taxon>Eukaryota</taxon>
        <taxon>Metazoa</taxon>
        <taxon>Ecdysozoa</taxon>
        <taxon>Arthropoda</taxon>
        <taxon>Hexapoda</taxon>
        <taxon>Insecta</taxon>
        <taxon>Pterygota</taxon>
        <taxon>Neoptera</taxon>
        <taxon>Endopterygota</taxon>
        <taxon>Lepidoptera</taxon>
        <taxon>Glossata</taxon>
        <taxon>Ditrysia</taxon>
        <taxon>Noctuoidea</taxon>
        <taxon>Erebidae</taxon>
        <taxon>Arctiinae</taxon>
        <taxon>Arctia</taxon>
    </lineage>
</organism>
<protein>
    <submittedName>
        <fullName evidence="2">Uncharacterized protein</fullName>
    </submittedName>
</protein>
<proteinExistence type="predicted"/>
<keyword evidence="3" id="KW-1185">Reference proteome</keyword>
<feature type="region of interest" description="Disordered" evidence="1">
    <location>
        <begin position="107"/>
        <end position="147"/>
    </location>
</feature>
<feature type="compositionally biased region" description="Polar residues" evidence="1">
    <location>
        <begin position="182"/>
        <end position="192"/>
    </location>
</feature>
<dbReference type="EMBL" id="CADEBC010000208">
    <property type="protein sequence ID" value="CAB3226057.1"/>
    <property type="molecule type" value="Genomic_DNA"/>
</dbReference>
<name>A0A8S0Z0W8_ARCPL</name>
<dbReference type="AlphaFoldDB" id="A0A8S0Z0W8"/>
<dbReference type="OrthoDB" id="187712at2759"/>
<evidence type="ECO:0000313" key="2">
    <source>
        <dbReference type="EMBL" id="CAB3226057.1"/>
    </source>
</evidence>